<dbReference type="Pfam" id="PF07690">
    <property type="entry name" value="MFS_1"/>
    <property type="match status" value="2"/>
</dbReference>
<feature type="transmembrane region" description="Helical" evidence="6">
    <location>
        <begin position="353"/>
        <end position="376"/>
    </location>
</feature>
<proteinExistence type="predicted"/>
<feature type="transmembrane region" description="Helical" evidence="6">
    <location>
        <begin position="80"/>
        <end position="96"/>
    </location>
</feature>
<dbReference type="Proteomes" id="UP000308054">
    <property type="component" value="Unassembled WGS sequence"/>
</dbReference>
<feature type="transmembrane region" description="Helical" evidence="6">
    <location>
        <begin position="102"/>
        <end position="120"/>
    </location>
</feature>
<feature type="transmembrane region" description="Helical" evidence="6">
    <location>
        <begin position="408"/>
        <end position="429"/>
    </location>
</feature>
<keyword evidence="4 6" id="KW-1133">Transmembrane helix</keyword>
<accession>A0A4S2GX08</accession>
<name>A0A4S2GX08_9PROT</name>
<sequence length="512" mass="55378">MDKPRLSFWQIFNISFGFFGIQIAFALQNANVSRIFQTLGASIEALPVLWLAGPITGLLVQPIVGHFSDRTWGPLGRRRPYFLIGAILSTLALFVMPNSPYLWVAAVTLWILDASINISMEPFRAFVGDMLPSEQRTRGFAMQTIFIGTGAFLASLAPWTLTELFGVSAEAPAGVIPDAVKYSFYIGAVALFLAVGWTVVSSKEYSPEELKKFKEPPGLFRDERLEARAERGAGHYLRSGGGFLLAGLVASWAVHRFDAVATLYILTGGLAVLGALLLFHAGFKAASKTDNFLSHILTDLDAMPLVMRRLAVVQFFSWFGLFIMWVYATPAVTAHHYAALDPTSIAYNEGANWVGVLFAAYNVIAAAWAFVLPVIAKALNRRAAHAINLVLGGLALASFYVITDPTWLWVPMIGIGMAWASILTMPYAILSDSLPAAKMGVYMGIFNFFIVIPQIVVAGLMGPILAYVFDSQAIYAFILAGASFGVAAAALAFVPGRRKVAEAGTSEAVAPL</sequence>
<feature type="transmembrane region" description="Helical" evidence="6">
    <location>
        <begin position="383"/>
        <end position="402"/>
    </location>
</feature>
<dbReference type="InterPro" id="IPR011701">
    <property type="entry name" value="MFS"/>
</dbReference>
<feature type="transmembrane region" description="Helical" evidence="6">
    <location>
        <begin position="261"/>
        <end position="279"/>
    </location>
</feature>
<dbReference type="GO" id="GO:0022857">
    <property type="term" value="F:transmembrane transporter activity"/>
    <property type="evidence" value="ECO:0007669"/>
    <property type="project" value="InterPro"/>
</dbReference>
<evidence type="ECO:0000313" key="8">
    <source>
        <dbReference type="Proteomes" id="UP000308054"/>
    </source>
</evidence>
<keyword evidence="3 6" id="KW-0812">Transmembrane</keyword>
<dbReference type="OrthoDB" id="7584869at2"/>
<dbReference type="InterPro" id="IPR036259">
    <property type="entry name" value="MFS_trans_sf"/>
</dbReference>
<dbReference type="Gene3D" id="1.20.1250.20">
    <property type="entry name" value="MFS general substrate transporter like domains"/>
    <property type="match status" value="2"/>
</dbReference>
<feature type="transmembrane region" description="Helical" evidence="6">
    <location>
        <begin position="7"/>
        <end position="28"/>
    </location>
</feature>
<dbReference type="RefSeq" id="WP_135997295.1">
    <property type="nucleotide sequence ID" value="NZ_CP071057.1"/>
</dbReference>
<comment type="subcellular location">
    <subcellularLocation>
        <location evidence="1">Membrane</location>
        <topology evidence="1">Multi-pass membrane protein</topology>
    </subcellularLocation>
</comment>
<feature type="transmembrane region" description="Helical" evidence="6">
    <location>
        <begin position="140"/>
        <end position="162"/>
    </location>
</feature>
<dbReference type="PANTHER" id="PTHR19432">
    <property type="entry name" value="SUGAR TRANSPORTER"/>
    <property type="match status" value="1"/>
</dbReference>
<dbReference type="AlphaFoldDB" id="A0A4S2GX08"/>
<feature type="transmembrane region" description="Helical" evidence="6">
    <location>
        <begin position="236"/>
        <end position="255"/>
    </location>
</feature>
<evidence type="ECO:0000256" key="3">
    <source>
        <dbReference type="ARBA" id="ARBA00022692"/>
    </source>
</evidence>
<evidence type="ECO:0000256" key="6">
    <source>
        <dbReference type="SAM" id="Phobius"/>
    </source>
</evidence>
<evidence type="ECO:0000256" key="1">
    <source>
        <dbReference type="ARBA" id="ARBA00004141"/>
    </source>
</evidence>
<protein>
    <submittedName>
        <fullName evidence="7">MFS transporter</fullName>
    </submittedName>
</protein>
<evidence type="ECO:0000256" key="4">
    <source>
        <dbReference type="ARBA" id="ARBA00022989"/>
    </source>
</evidence>
<feature type="transmembrane region" description="Helical" evidence="6">
    <location>
        <begin position="182"/>
        <end position="200"/>
    </location>
</feature>
<comment type="caution">
    <text evidence="7">The sequence shown here is derived from an EMBL/GenBank/DDBJ whole genome shotgun (WGS) entry which is preliminary data.</text>
</comment>
<evidence type="ECO:0000256" key="5">
    <source>
        <dbReference type="ARBA" id="ARBA00023136"/>
    </source>
</evidence>
<gene>
    <name evidence="7" type="ORF">E5163_14710</name>
</gene>
<dbReference type="PANTHER" id="PTHR19432:SF35">
    <property type="entry name" value="SOLUTE CARRIER FAMILY 45 MEMBER 3 ISOFORM X1"/>
    <property type="match status" value="1"/>
</dbReference>
<organism evidence="7 8">
    <name type="scientific">Marinicauda algicola</name>
    <dbReference type="NCBI Taxonomy" id="2029849"/>
    <lineage>
        <taxon>Bacteria</taxon>
        <taxon>Pseudomonadati</taxon>
        <taxon>Pseudomonadota</taxon>
        <taxon>Alphaproteobacteria</taxon>
        <taxon>Maricaulales</taxon>
        <taxon>Maricaulaceae</taxon>
        <taxon>Marinicauda</taxon>
    </lineage>
</organism>
<evidence type="ECO:0000256" key="2">
    <source>
        <dbReference type="ARBA" id="ARBA00022448"/>
    </source>
</evidence>
<keyword evidence="5 6" id="KW-0472">Membrane</keyword>
<dbReference type="EMBL" id="SRXW01000005">
    <property type="protein sequence ID" value="TGY87690.1"/>
    <property type="molecule type" value="Genomic_DNA"/>
</dbReference>
<keyword evidence="8" id="KW-1185">Reference proteome</keyword>
<feature type="transmembrane region" description="Helical" evidence="6">
    <location>
        <begin position="474"/>
        <end position="494"/>
    </location>
</feature>
<feature type="transmembrane region" description="Helical" evidence="6">
    <location>
        <begin position="310"/>
        <end position="333"/>
    </location>
</feature>
<keyword evidence="2" id="KW-0813">Transport</keyword>
<evidence type="ECO:0000313" key="7">
    <source>
        <dbReference type="EMBL" id="TGY87690.1"/>
    </source>
</evidence>
<feature type="transmembrane region" description="Helical" evidence="6">
    <location>
        <begin position="48"/>
        <end position="68"/>
    </location>
</feature>
<reference evidence="7 8" key="1">
    <citation type="journal article" date="2017" name="Int. J. Syst. Evol. Microbiol.">
        <title>Marinicauda algicola sp. nov., isolated from a marine red alga Rhodosorus marinus.</title>
        <authorList>
            <person name="Jeong S.E."/>
            <person name="Jeon S.H."/>
            <person name="Chun B.H."/>
            <person name="Kim D.W."/>
            <person name="Jeon C.O."/>
        </authorList>
    </citation>
    <scope>NUCLEOTIDE SEQUENCE [LARGE SCALE GENOMIC DNA]</scope>
    <source>
        <strain evidence="7 8">JCM 31718</strain>
    </source>
</reference>
<dbReference type="SUPFAM" id="SSF103473">
    <property type="entry name" value="MFS general substrate transporter"/>
    <property type="match status" value="2"/>
</dbReference>
<feature type="transmembrane region" description="Helical" evidence="6">
    <location>
        <begin position="441"/>
        <end position="468"/>
    </location>
</feature>
<dbReference type="GO" id="GO:0016020">
    <property type="term" value="C:membrane"/>
    <property type="evidence" value="ECO:0007669"/>
    <property type="project" value="UniProtKB-SubCell"/>
</dbReference>